<sequence>MGGLTVDIVSLKLSELHPYENNPRQNDDAVDAVAASIKEFGFKVPIVVDKNNVIVAGHTRYKAAKKLKLKTVPCVVADDLSEEQVNAFRLADNKTGELALWDDEKLAQELAGIANIDMEQFGFALEAVDLSEGVADNPYTTETTIPQYEPTGECPDLSALYDTAKTDDLIAEIEASKLRPDEKGFLLRAAGRHTVFNYRKIAEYYAHASPEMQELMEKSALVIIDEDDAIRNGFVALSSKVSELMEE</sequence>
<dbReference type="InterPro" id="IPR050336">
    <property type="entry name" value="Chromosome_partition/occlusion"/>
</dbReference>
<dbReference type="Gene3D" id="3.90.1530.10">
    <property type="entry name" value="Conserved hypothetical protein from pyrococcus furiosus pfu- 392566-001, ParB domain"/>
    <property type="match status" value="1"/>
</dbReference>
<dbReference type="SUPFAM" id="SSF110849">
    <property type="entry name" value="ParB/Sulfiredoxin"/>
    <property type="match status" value="1"/>
</dbReference>
<organism evidence="2 3">
    <name type="scientific">Faecalibacterium prausnitzii</name>
    <dbReference type="NCBI Taxonomy" id="853"/>
    <lineage>
        <taxon>Bacteria</taxon>
        <taxon>Bacillati</taxon>
        <taxon>Bacillota</taxon>
        <taxon>Clostridia</taxon>
        <taxon>Eubacteriales</taxon>
        <taxon>Oscillospiraceae</taxon>
        <taxon>Faecalibacterium</taxon>
    </lineage>
</organism>
<dbReference type="PANTHER" id="PTHR33375">
    <property type="entry name" value="CHROMOSOME-PARTITIONING PROTEIN PARB-RELATED"/>
    <property type="match status" value="1"/>
</dbReference>
<dbReference type="AlphaFoldDB" id="A0A3E2UDN6"/>
<name>A0A3E2UDN6_9FIRM</name>
<keyword evidence="2" id="KW-0489">Methyltransferase</keyword>
<dbReference type="SMART" id="SM00470">
    <property type="entry name" value="ParB"/>
    <property type="match status" value="1"/>
</dbReference>
<feature type="domain" description="ParB-like N-terminal" evidence="1">
    <location>
        <begin position="9"/>
        <end position="94"/>
    </location>
</feature>
<keyword evidence="2" id="KW-0808">Transferase</keyword>
<dbReference type="GO" id="GO:0045881">
    <property type="term" value="P:positive regulation of sporulation resulting in formation of a cellular spore"/>
    <property type="evidence" value="ECO:0007669"/>
    <property type="project" value="TreeGrafter"/>
</dbReference>
<dbReference type="GO" id="GO:0032259">
    <property type="term" value="P:methylation"/>
    <property type="evidence" value="ECO:0007669"/>
    <property type="project" value="UniProtKB-KW"/>
</dbReference>
<evidence type="ECO:0000259" key="1">
    <source>
        <dbReference type="SMART" id="SM00470"/>
    </source>
</evidence>
<gene>
    <name evidence="2" type="ORF">DWZ04_13550</name>
</gene>
<accession>A0A3E2UDN6</accession>
<dbReference type="CDD" id="cd16402">
    <property type="entry name" value="ParB_N_like_MT"/>
    <property type="match status" value="1"/>
</dbReference>
<reference evidence="2 3" key="1">
    <citation type="submission" date="2018-08" db="EMBL/GenBank/DDBJ databases">
        <title>A genome reference for cultivated species of the human gut microbiota.</title>
        <authorList>
            <person name="Zou Y."/>
            <person name="Xue W."/>
            <person name="Luo G."/>
        </authorList>
    </citation>
    <scope>NUCLEOTIDE SEQUENCE [LARGE SCALE GENOMIC DNA]</scope>
    <source>
        <strain evidence="2 3">AF29-11BH</strain>
    </source>
</reference>
<dbReference type="InterPro" id="IPR036086">
    <property type="entry name" value="ParB/Sulfiredoxin_sf"/>
</dbReference>
<proteinExistence type="predicted"/>
<dbReference type="Pfam" id="PF02195">
    <property type="entry name" value="ParB_N"/>
    <property type="match status" value="1"/>
</dbReference>
<dbReference type="Proteomes" id="UP000260783">
    <property type="component" value="Unassembled WGS sequence"/>
</dbReference>
<evidence type="ECO:0000313" key="3">
    <source>
        <dbReference type="Proteomes" id="UP000260783"/>
    </source>
</evidence>
<dbReference type="EMBL" id="QVEW01000018">
    <property type="protein sequence ID" value="RGB94312.1"/>
    <property type="molecule type" value="Genomic_DNA"/>
</dbReference>
<dbReference type="InterPro" id="IPR003115">
    <property type="entry name" value="ParB_N"/>
</dbReference>
<dbReference type="PANTHER" id="PTHR33375:SF1">
    <property type="entry name" value="CHROMOSOME-PARTITIONING PROTEIN PARB-RELATED"/>
    <property type="match status" value="1"/>
</dbReference>
<comment type="caution">
    <text evidence="2">The sequence shown here is derived from an EMBL/GenBank/DDBJ whole genome shotgun (WGS) entry which is preliminary data.</text>
</comment>
<dbReference type="GO" id="GO:0005694">
    <property type="term" value="C:chromosome"/>
    <property type="evidence" value="ECO:0007669"/>
    <property type="project" value="TreeGrafter"/>
</dbReference>
<dbReference type="GO" id="GO:0008168">
    <property type="term" value="F:methyltransferase activity"/>
    <property type="evidence" value="ECO:0007669"/>
    <property type="project" value="UniProtKB-KW"/>
</dbReference>
<evidence type="ECO:0000313" key="2">
    <source>
        <dbReference type="EMBL" id="RGB94312.1"/>
    </source>
</evidence>
<dbReference type="GO" id="GO:0007059">
    <property type="term" value="P:chromosome segregation"/>
    <property type="evidence" value="ECO:0007669"/>
    <property type="project" value="TreeGrafter"/>
</dbReference>
<protein>
    <submittedName>
        <fullName evidence="2">DNA methylase</fullName>
    </submittedName>
</protein>